<dbReference type="Pfam" id="PF13620">
    <property type="entry name" value="CarboxypepD_reg"/>
    <property type="match status" value="1"/>
</dbReference>
<evidence type="ECO:0000313" key="3">
    <source>
        <dbReference type="EMBL" id="PRY50806.1"/>
    </source>
</evidence>
<dbReference type="PANTHER" id="PTHR40980">
    <property type="entry name" value="PLUG DOMAIN-CONTAINING PROTEIN"/>
    <property type="match status" value="1"/>
</dbReference>
<dbReference type="InterPro" id="IPR041700">
    <property type="entry name" value="OMP_b-brl_3"/>
</dbReference>
<keyword evidence="4" id="KW-1185">Reference proteome</keyword>
<protein>
    <submittedName>
        <fullName evidence="3">Outer membrane cobalamin receptor</fullName>
    </submittedName>
</protein>
<sequence>MNRVLVWFLSLLFYVSQGYGQSFSIKGAVNDPDEVALPYSTISLYQDSLVKRVCITDSLGQYEFGSLSAGSYTITASYLGYESISQAISLKESIMLKPLRFTQSATGLEEVVVSTRMPGIRRGADRYIVDMQNTIVAKNKNALQALNYSPGVIVGRNNIITLNGKDNVVVMLNGRKMNMTQSDVSSFLGGLRGDDIERIEVISAPGAQYDSEGQGGVIDIYLKKSVRRGISGSIYSTQDQAHYLSPSVGTSLSYGRDQWTFYGSLAYRRDRDFTRQSEEVSYPLAFETQSSAERNKSLGNTYNYRGGVQFSPSTEHTFSLEAYGNLGRSQSDGYSSVRVRSPQVDSVLILSSDREQEKATASYSLNYRYKDARGRSLTFLSDYTTVKNSPVNYYEYSGSGEYNVRKEQISDNDYYIFSSQLDFIQPLGNSFKFSVGAKYSILKATIDEVFDAYRYSYRYKEDLAAGYFSVDYKSKQWEGSMGLRAEYDHRDAVGKGDDSMALFPTLLLKYNASEKFYLSANYGKRINRAPYRSLVPYFSFSTPFFIQEGNPGLKPSIVHAFGFNMGYSSCFLSFNYDEISDNIYYLSEYDPATGIRHGRNANIEEGQILSVNLSVPLVLFEWWESFTNVLYRYKRFEDQEYLLFSKNRMVMLRSGHSFSLPADVDLEVTGTVMSSPLAGPMIKQQGGFMLDAGISRDFYKKKLNVSLSMEDITGLLNDFRETTAYNGYLSESLQFSNSQVVSLSVRYNFSGGKDLKVGNNKSSNQQEQSRVNEK</sequence>
<keyword evidence="3" id="KW-0675">Receptor</keyword>
<dbReference type="Pfam" id="PF07715">
    <property type="entry name" value="Plug"/>
    <property type="match status" value="1"/>
</dbReference>
<dbReference type="PANTHER" id="PTHR40980:SF4">
    <property type="entry name" value="TONB-DEPENDENT RECEPTOR-LIKE BETA-BARREL DOMAIN-CONTAINING PROTEIN"/>
    <property type="match status" value="1"/>
</dbReference>
<dbReference type="InterPro" id="IPR008969">
    <property type="entry name" value="CarboxyPept-like_regulatory"/>
</dbReference>
<proteinExistence type="predicted"/>
<comment type="caution">
    <text evidence="3">The sequence shown here is derived from an EMBL/GenBank/DDBJ whole genome shotgun (WGS) entry which is preliminary data.</text>
</comment>
<name>A0A2T0TYN6_9SPHI</name>
<dbReference type="InterPro" id="IPR012910">
    <property type="entry name" value="Plug_dom"/>
</dbReference>
<dbReference type="EMBL" id="PVTH01000008">
    <property type="protein sequence ID" value="PRY50806.1"/>
    <property type="molecule type" value="Genomic_DNA"/>
</dbReference>
<accession>A0A2T0TYN6</accession>
<dbReference type="Pfam" id="PF14905">
    <property type="entry name" value="OMP_b-brl_3"/>
    <property type="match status" value="1"/>
</dbReference>
<dbReference type="AlphaFoldDB" id="A0A2T0TYN6"/>
<dbReference type="Proteomes" id="UP000238034">
    <property type="component" value="Unassembled WGS sequence"/>
</dbReference>
<dbReference type="RefSeq" id="WP_106294050.1">
    <property type="nucleotide sequence ID" value="NZ_PVTH01000008.1"/>
</dbReference>
<dbReference type="Gene3D" id="2.170.130.10">
    <property type="entry name" value="TonB-dependent receptor, plug domain"/>
    <property type="match status" value="1"/>
</dbReference>
<feature type="domain" description="TonB-dependent receptor plug" evidence="1">
    <location>
        <begin position="129"/>
        <end position="217"/>
    </location>
</feature>
<evidence type="ECO:0000259" key="2">
    <source>
        <dbReference type="Pfam" id="PF14905"/>
    </source>
</evidence>
<evidence type="ECO:0000259" key="1">
    <source>
        <dbReference type="Pfam" id="PF07715"/>
    </source>
</evidence>
<evidence type="ECO:0000313" key="4">
    <source>
        <dbReference type="Proteomes" id="UP000238034"/>
    </source>
</evidence>
<dbReference type="OrthoDB" id="606851at2"/>
<dbReference type="Gene3D" id="2.60.40.1120">
    <property type="entry name" value="Carboxypeptidase-like, regulatory domain"/>
    <property type="match status" value="1"/>
</dbReference>
<dbReference type="InterPro" id="IPR037066">
    <property type="entry name" value="Plug_dom_sf"/>
</dbReference>
<reference evidence="3 4" key="1">
    <citation type="submission" date="2018-03" db="EMBL/GenBank/DDBJ databases">
        <title>Genomic Encyclopedia of Type Strains, Phase III (KMG-III): the genomes of soil and plant-associated and newly described type strains.</title>
        <authorList>
            <person name="Whitman W."/>
        </authorList>
    </citation>
    <scope>NUCLEOTIDE SEQUENCE [LARGE SCALE GENOMIC DNA]</scope>
    <source>
        <strain evidence="3 4">CGMCC 1.9313</strain>
    </source>
</reference>
<dbReference type="SUPFAM" id="SSF49464">
    <property type="entry name" value="Carboxypeptidase regulatory domain-like"/>
    <property type="match status" value="1"/>
</dbReference>
<organism evidence="3 4">
    <name type="scientific">Arcticibacter pallidicorallinus</name>
    <dbReference type="NCBI Taxonomy" id="1259464"/>
    <lineage>
        <taxon>Bacteria</taxon>
        <taxon>Pseudomonadati</taxon>
        <taxon>Bacteroidota</taxon>
        <taxon>Sphingobacteriia</taxon>
        <taxon>Sphingobacteriales</taxon>
        <taxon>Sphingobacteriaceae</taxon>
        <taxon>Arcticibacter</taxon>
    </lineage>
</organism>
<feature type="domain" description="Outer membrane protein beta-barrel" evidence="2">
    <location>
        <begin position="371"/>
        <end position="747"/>
    </location>
</feature>
<dbReference type="SUPFAM" id="SSF56935">
    <property type="entry name" value="Porins"/>
    <property type="match status" value="1"/>
</dbReference>
<gene>
    <name evidence="3" type="ORF">B0I27_10810</name>
</gene>